<sequence>MGKRAPEDAVLEPRAWSLVERDDMLFAAAEHLYQSVGVIPSLRMPFCCTQNLTIITRQDGAPWPMTGLAQARIPLNAPLGFLLLHQRRLRSKYVTLLPYPINALRPNSY</sequence>
<reference evidence="3" key="1">
    <citation type="submission" date="2017-02" db="UniProtKB">
        <authorList>
            <consortium name="WormBaseParasite"/>
        </authorList>
    </citation>
    <scope>IDENTIFICATION</scope>
</reference>
<gene>
    <name evidence="1" type="ORF">HPLM_LOCUS12173</name>
</gene>
<dbReference type="WBParaSite" id="HPLM_0001218101-mRNA-1">
    <property type="protein sequence ID" value="HPLM_0001218101-mRNA-1"/>
    <property type="gene ID" value="HPLM_0001218101"/>
</dbReference>
<accession>A0A0N4WLX7</accession>
<organism evidence="3">
    <name type="scientific">Haemonchus placei</name>
    <name type="common">Barber's pole worm</name>
    <dbReference type="NCBI Taxonomy" id="6290"/>
    <lineage>
        <taxon>Eukaryota</taxon>
        <taxon>Metazoa</taxon>
        <taxon>Ecdysozoa</taxon>
        <taxon>Nematoda</taxon>
        <taxon>Chromadorea</taxon>
        <taxon>Rhabditida</taxon>
        <taxon>Rhabditina</taxon>
        <taxon>Rhabditomorpha</taxon>
        <taxon>Strongyloidea</taxon>
        <taxon>Trichostrongylidae</taxon>
        <taxon>Haemonchus</taxon>
    </lineage>
</organism>
<reference evidence="1 2" key="2">
    <citation type="submission" date="2018-11" db="EMBL/GenBank/DDBJ databases">
        <authorList>
            <consortium name="Pathogen Informatics"/>
        </authorList>
    </citation>
    <scope>NUCLEOTIDE SEQUENCE [LARGE SCALE GENOMIC DNA]</scope>
    <source>
        <strain evidence="1 2">MHpl1</strain>
    </source>
</reference>
<keyword evidence="2" id="KW-1185">Reference proteome</keyword>
<evidence type="ECO:0000313" key="3">
    <source>
        <dbReference type="WBParaSite" id="HPLM_0001218101-mRNA-1"/>
    </source>
</evidence>
<dbReference type="EMBL" id="UZAF01017784">
    <property type="protein sequence ID" value="VDO44937.1"/>
    <property type="molecule type" value="Genomic_DNA"/>
</dbReference>
<evidence type="ECO:0000313" key="1">
    <source>
        <dbReference type="EMBL" id="VDO44937.1"/>
    </source>
</evidence>
<dbReference type="Proteomes" id="UP000268014">
    <property type="component" value="Unassembled WGS sequence"/>
</dbReference>
<name>A0A0N4WLX7_HAEPC</name>
<proteinExistence type="predicted"/>
<dbReference type="AlphaFoldDB" id="A0A0N4WLX7"/>
<protein>
    <submittedName>
        <fullName evidence="3">AraC family transcriptional regulator</fullName>
    </submittedName>
</protein>
<evidence type="ECO:0000313" key="2">
    <source>
        <dbReference type="Proteomes" id="UP000268014"/>
    </source>
</evidence>